<evidence type="ECO:0000256" key="1">
    <source>
        <dbReference type="SAM" id="Phobius"/>
    </source>
</evidence>
<feature type="domain" description="T-SNARE coiled-coil homology" evidence="2">
    <location>
        <begin position="153"/>
        <end position="215"/>
    </location>
</feature>
<dbReference type="Pfam" id="PF26585">
    <property type="entry name" value="STX17_N"/>
    <property type="match status" value="1"/>
</dbReference>
<reference evidence="3 4" key="1">
    <citation type="submission" date="2020-04" db="EMBL/GenBank/DDBJ databases">
        <authorList>
            <person name="Alioto T."/>
            <person name="Alioto T."/>
            <person name="Gomez Garrido J."/>
        </authorList>
    </citation>
    <scope>NUCLEOTIDE SEQUENCE [LARGE SCALE GENOMIC DNA]</scope>
</reference>
<dbReference type="PROSITE" id="PS50192">
    <property type="entry name" value="T_SNARE"/>
    <property type="match status" value="1"/>
</dbReference>
<dbReference type="InterPro" id="IPR000727">
    <property type="entry name" value="T_SNARE_dom"/>
</dbReference>
<accession>A0A8S1DD21</accession>
<comment type="caution">
    <text evidence="3">The sequence shown here is derived from an EMBL/GenBank/DDBJ whole genome shotgun (WGS) entry which is preliminary data.</text>
</comment>
<name>A0A8S1DD21_9INSE</name>
<organism evidence="3 4">
    <name type="scientific">Cloeon dipterum</name>
    <dbReference type="NCBI Taxonomy" id="197152"/>
    <lineage>
        <taxon>Eukaryota</taxon>
        <taxon>Metazoa</taxon>
        <taxon>Ecdysozoa</taxon>
        <taxon>Arthropoda</taxon>
        <taxon>Hexapoda</taxon>
        <taxon>Insecta</taxon>
        <taxon>Pterygota</taxon>
        <taxon>Palaeoptera</taxon>
        <taxon>Ephemeroptera</taxon>
        <taxon>Pisciforma</taxon>
        <taxon>Baetidae</taxon>
        <taxon>Cloeon</taxon>
    </lineage>
</organism>
<keyword evidence="1" id="KW-0472">Membrane</keyword>
<evidence type="ECO:0000259" key="2">
    <source>
        <dbReference type="PROSITE" id="PS50192"/>
    </source>
</evidence>
<proteinExistence type="predicted"/>
<dbReference type="SUPFAM" id="SSF47661">
    <property type="entry name" value="t-snare proteins"/>
    <property type="match status" value="1"/>
</dbReference>
<gene>
    <name evidence="3" type="ORF">CLODIP_2_CD10616</name>
</gene>
<dbReference type="InterPro" id="IPR059001">
    <property type="entry name" value="STX17_N"/>
</dbReference>
<evidence type="ECO:0000313" key="3">
    <source>
        <dbReference type="EMBL" id="CAB3381436.1"/>
    </source>
</evidence>
<sequence>MSADGRDKKPLKWLEVPIERLNKEAVPFHVDQLNRHRLNILKFQRGDQWELAHKEYLEATRAVQQLKALIFDIDGLRAQASAEDRPEFARRTQKSTDSIQKAIQAFADLDKPAPRLTSTTSPVEDWPCEGPLENAELPPLRVQLSLGDEERALAKQEATLHAYNRLQADFEDLNLIFRDFSKMADAQAEPVQLIEQNVEVAAIEVAEGNRILAAAVRSKAVTLPMIGALIGGAVAGPIGVLAGMKVAAIAGLSGGILGFTGGKILRDKEIASVTEQLEDKTEEVEEGTEAETGETATLFNYNLSLSTAAIL</sequence>
<feature type="transmembrane region" description="Helical" evidence="1">
    <location>
        <begin position="220"/>
        <end position="240"/>
    </location>
</feature>
<evidence type="ECO:0000313" key="4">
    <source>
        <dbReference type="Proteomes" id="UP000494165"/>
    </source>
</evidence>
<dbReference type="GO" id="GO:0016020">
    <property type="term" value="C:membrane"/>
    <property type="evidence" value="ECO:0007669"/>
    <property type="project" value="InterPro"/>
</dbReference>
<dbReference type="AlphaFoldDB" id="A0A8S1DD21"/>
<feature type="transmembrane region" description="Helical" evidence="1">
    <location>
        <begin position="246"/>
        <end position="265"/>
    </location>
</feature>
<dbReference type="Gene3D" id="1.20.5.110">
    <property type="match status" value="1"/>
</dbReference>
<keyword evidence="4" id="KW-1185">Reference proteome</keyword>
<dbReference type="InterPro" id="IPR010989">
    <property type="entry name" value="SNARE"/>
</dbReference>
<dbReference type="EMBL" id="CADEPI010000234">
    <property type="protein sequence ID" value="CAB3381436.1"/>
    <property type="molecule type" value="Genomic_DNA"/>
</dbReference>
<keyword evidence="1" id="KW-1133">Transmembrane helix</keyword>
<dbReference type="OrthoDB" id="10035606at2759"/>
<dbReference type="GO" id="GO:0016192">
    <property type="term" value="P:vesicle-mediated transport"/>
    <property type="evidence" value="ECO:0007669"/>
    <property type="project" value="InterPro"/>
</dbReference>
<dbReference type="Proteomes" id="UP000494165">
    <property type="component" value="Unassembled WGS sequence"/>
</dbReference>
<protein>
    <recommendedName>
        <fullName evidence="2">t-SNARE coiled-coil homology domain-containing protein</fullName>
    </recommendedName>
</protein>
<keyword evidence="1" id="KW-0812">Transmembrane</keyword>